<dbReference type="Proteomes" id="UP000035642">
    <property type="component" value="Unassembled WGS sequence"/>
</dbReference>
<evidence type="ECO:0000313" key="2">
    <source>
        <dbReference type="WBParaSite" id="ACAC_0000738301-mRNA-1"/>
    </source>
</evidence>
<proteinExistence type="predicted"/>
<keyword evidence="1" id="KW-1185">Reference proteome</keyword>
<sequence length="386" mass="43350">MMCVLDDMFLNFMVGVCIFCRCRNVPLVCEPMDRAYKIVSELCMKFRDVHPIAAQTLFSSINSFMRDAVSRRSENCYFWFCRWHFLPQSFDFNGGLVSPLIPSQINAQLLIDNHDKGLVYPDPYSIAIFAPPAVSSSVPSCGFPASLYPMPVTPAVIQFCIVCNKISSSGAMNIDYMIPIPPSTTIREQWAANVCPYLKGSVSQEVLNAFRTQEQARLCLRHFNPRSLVMNASGVIMRVTSALNELPVVNFSRYANLSAEFSQALEKLIDAVVKNQNSSTIAIMLKIVQELVKCNDEGVVLIDHFIRQHMVDLPKRFRHCKICRQNVAERKISEHILEQHRLVVFAARLNPHSNGVAVRNGSEFCAYLGIPIEACNTLSLADSAEL</sequence>
<reference evidence="2" key="2">
    <citation type="submission" date="2016-04" db="UniProtKB">
        <authorList>
            <consortium name="WormBaseParasite"/>
        </authorList>
    </citation>
    <scope>IDENTIFICATION</scope>
</reference>
<organism evidence="1 2">
    <name type="scientific">Angiostrongylus cantonensis</name>
    <name type="common">Rat lungworm</name>
    <dbReference type="NCBI Taxonomy" id="6313"/>
    <lineage>
        <taxon>Eukaryota</taxon>
        <taxon>Metazoa</taxon>
        <taxon>Ecdysozoa</taxon>
        <taxon>Nematoda</taxon>
        <taxon>Chromadorea</taxon>
        <taxon>Rhabditida</taxon>
        <taxon>Rhabditina</taxon>
        <taxon>Rhabditomorpha</taxon>
        <taxon>Strongyloidea</taxon>
        <taxon>Metastrongylidae</taxon>
        <taxon>Angiostrongylus</taxon>
    </lineage>
</organism>
<dbReference type="AlphaFoldDB" id="A0A158P8S0"/>
<dbReference type="WBParaSite" id="ACAC_0000738301-mRNA-1">
    <property type="protein sequence ID" value="ACAC_0000738301-mRNA-1"/>
    <property type="gene ID" value="ACAC_0000738301"/>
</dbReference>
<name>A0A158P8S0_ANGCA</name>
<reference evidence="1" key="1">
    <citation type="submission" date="2012-09" db="EMBL/GenBank/DDBJ databases">
        <authorList>
            <person name="Martin A.A."/>
        </authorList>
    </citation>
    <scope>NUCLEOTIDE SEQUENCE</scope>
</reference>
<evidence type="ECO:0000313" key="1">
    <source>
        <dbReference type="Proteomes" id="UP000035642"/>
    </source>
</evidence>
<accession>A0A158P8S0</accession>
<dbReference type="STRING" id="6313.A0A158P8S0"/>
<protein>
    <submittedName>
        <fullName evidence="2">C2H2-type domain-containing protein</fullName>
    </submittedName>
</protein>